<evidence type="ECO:0000313" key="2">
    <source>
        <dbReference type="EMBL" id="MFB9640990.1"/>
    </source>
</evidence>
<gene>
    <name evidence="2" type="ORF">ACFFQV_01690</name>
</gene>
<proteinExistence type="predicted"/>
<reference evidence="2 3" key="1">
    <citation type="submission" date="2024-09" db="EMBL/GenBank/DDBJ databases">
        <authorList>
            <person name="Sun Q."/>
            <person name="Mori K."/>
        </authorList>
    </citation>
    <scope>NUCLEOTIDE SEQUENCE [LARGE SCALE GENOMIC DNA]</scope>
    <source>
        <strain evidence="2 3">JCM 14321</strain>
    </source>
</reference>
<evidence type="ECO:0000313" key="3">
    <source>
        <dbReference type="Proteomes" id="UP001589667"/>
    </source>
</evidence>
<keyword evidence="3" id="KW-1185">Reference proteome</keyword>
<feature type="region of interest" description="Disordered" evidence="1">
    <location>
        <begin position="70"/>
        <end position="92"/>
    </location>
</feature>
<sequence>MLSSVIPPCWRMSRADARADSDARRLCDPEPLLHQAVGWMLREVGERVDHSELTGFLDAYAAPMPRTMLGSATEHLDPDERARSRAMRRAGGPDVVGRSELLRWARIGR</sequence>
<dbReference type="Pfam" id="PF08713">
    <property type="entry name" value="DNA_alkylation"/>
    <property type="match status" value="1"/>
</dbReference>
<name>A0ABV5SKY2_9MICO</name>
<dbReference type="InterPro" id="IPR014825">
    <property type="entry name" value="DNA_alkylation"/>
</dbReference>
<protein>
    <submittedName>
        <fullName evidence="2">DNA alkylation repair protein</fullName>
    </submittedName>
</protein>
<accession>A0ABV5SKY2</accession>
<dbReference type="RefSeq" id="WP_246192220.1">
    <property type="nucleotide sequence ID" value="NZ_BAAANI010000008.1"/>
</dbReference>
<dbReference type="Proteomes" id="UP001589667">
    <property type="component" value="Unassembled WGS sequence"/>
</dbReference>
<organism evidence="2 3">
    <name type="scientific">Agromyces lapidis</name>
    <dbReference type="NCBI Taxonomy" id="279574"/>
    <lineage>
        <taxon>Bacteria</taxon>
        <taxon>Bacillati</taxon>
        <taxon>Actinomycetota</taxon>
        <taxon>Actinomycetes</taxon>
        <taxon>Micrococcales</taxon>
        <taxon>Microbacteriaceae</taxon>
        <taxon>Agromyces</taxon>
    </lineage>
</organism>
<comment type="caution">
    <text evidence="2">The sequence shown here is derived from an EMBL/GenBank/DDBJ whole genome shotgun (WGS) entry which is preliminary data.</text>
</comment>
<dbReference type="EMBL" id="JBHMBL010000001">
    <property type="protein sequence ID" value="MFB9640990.1"/>
    <property type="molecule type" value="Genomic_DNA"/>
</dbReference>
<evidence type="ECO:0000256" key="1">
    <source>
        <dbReference type="SAM" id="MobiDB-lite"/>
    </source>
</evidence>
<dbReference type="Gene3D" id="1.25.10.90">
    <property type="match status" value="1"/>
</dbReference>
<feature type="compositionally biased region" description="Basic and acidic residues" evidence="1">
    <location>
        <begin position="74"/>
        <end position="83"/>
    </location>
</feature>